<dbReference type="InterPro" id="IPR022673">
    <property type="entry name" value="Hexokinase_C"/>
</dbReference>
<dbReference type="EMBL" id="ABSU01000027">
    <property type="protein sequence ID" value="EFE30761.1"/>
    <property type="molecule type" value="Genomic_DNA"/>
</dbReference>
<feature type="compositionally biased region" description="Polar residues" evidence="7">
    <location>
        <begin position="542"/>
        <end position="551"/>
    </location>
</feature>
<dbReference type="InterPro" id="IPR022672">
    <property type="entry name" value="Hexokinase_N"/>
</dbReference>
<dbReference type="KEGG" id="abe:ARB_02460"/>
<dbReference type="STRING" id="663331.D4B1X9"/>
<evidence type="ECO:0000256" key="5">
    <source>
        <dbReference type="ARBA" id="ARBA00022840"/>
    </source>
</evidence>
<dbReference type="GO" id="GO:0005739">
    <property type="term" value="C:mitochondrion"/>
    <property type="evidence" value="ECO:0007669"/>
    <property type="project" value="TreeGrafter"/>
</dbReference>
<evidence type="ECO:0000256" key="1">
    <source>
        <dbReference type="ARBA" id="ARBA00009225"/>
    </source>
</evidence>
<name>D4B1X9_ARTBC</name>
<sequence>MTSIMSVHSIEEDESDHNAAVEPFEGEDEDANGEPGLDLQGDKEQLMHDETIDNFLAPLAVNDARLYQLGCRFSQLYLELARTSDQQFLPTPVTRLPNGQETGRYLAIDVGGSNLRVAFIELLGAAADDLENSSASSSSNGHPASEAVSNMEKSRDTLRKAQRHRVRRTLEKAWPIAEHLKMDKAEDLFLWIGDCMAEVVADSLATDADVQDAPEELEMGITFSFPMMQDSLAEATLMPMGKGFAITSDLNLGKILLAGYDRHTRRPYGSDEPSTKRRRRFPLPKLKIAAITNDTVATLASLAYMVKSLPNSRVAMGLIVGTGCNATIPMKLTDLHESKAKCVSAQQPNATETVVNTEFTLGGAAPPLRELKFTTKWDIQLDEQCARPGFQPFEYMTGGRYIGELVRLVFYDYLTSVLKLSPKSLPANLIQGYALSTSYLSNHIAPTHTDQDLVAKLKSTLPPPESSSWNWDIYTARAFRKTARIVQTRSAGLVAAAVVGLLACQKEIQLRSDGATNPRRSTNIIVPSFNNSTDTITSVYRPASTTPQDPSTPAMDSPPSGWQSGPEELVVAYTGGIIQHYPNFKETCQGFIDRLVIWDGPQESGKSVFLREASDGGIIGAGVLAGMVSSA</sequence>
<dbReference type="UniPathway" id="UPA00109">
    <property type="reaction ID" value="UER00180"/>
</dbReference>
<dbReference type="AlphaFoldDB" id="D4B1X9"/>
<dbReference type="HOGENOM" id="CLU_014393_4_0_1"/>
<evidence type="ECO:0000256" key="3">
    <source>
        <dbReference type="ARBA" id="ARBA00022741"/>
    </source>
</evidence>
<dbReference type="OMA" id="LDMGITF"/>
<feature type="compositionally biased region" description="Low complexity" evidence="7">
    <location>
        <begin position="132"/>
        <end position="147"/>
    </location>
</feature>
<dbReference type="InterPro" id="IPR001312">
    <property type="entry name" value="Hexokinase"/>
</dbReference>
<dbReference type="GO" id="GO:0004340">
    <property type="term" value="F:glucokinase activity"/>
    <property type="evidence" value="ECO:0007669"/>
    <property type="project" value="TreeGrafter"/>
</dbReference>
<evidence type="ECO:0000259" key="8">
    <source>
        <dbReference type="Pfam" id="PF00349"/>
    </source>
</evidence>
<evidence type="ECO:0000256" key="4">
    <source>
        <dbReference type="ARBA" id="ARBA00022777"/>
    </source>
</evidence>
<dbReference type="GO" id="GO:0019158">
    <property type="term" value="F:mannokinase activity"/>
    <property type="evidence" value="ECO:0007669"/>
    <property type="project" value="TreeGrafter"/>
</dbReference>
<dbReference type="PANTHER" id="PTHR19443">
    <property type="entry name" value="HEXOKINASE"/>
    <property type="match status" value="1"/>
</dbReference>
<keyword evidence="11" id="KW-1185">Reference proteome</keyword>
<dbReference type="GO" id="GO:0006006">
    <property type="term" value="P:glucose metabolic process"/>
    <property type="evidence" value="ECO:0007669"/>
    <property type="project" value="TreeGrafter"/>
</dbReference>
<protein>
    <recommendedName>
        <fullName evidence="6">Phosphotransferase</fullName>
        <ecNumber evidence="6">2.7.1.-</ecNumber>
    </recommendedName>
</protein>
<dbReference type="GeneID" id="9526352"/>
<reference evidence="11" key="1">
    <citation type="journal article" date="2011" name="Genome Biol.">
        <title>Comparative and functional genomics provide insights into the pathogenicity of dermatophytic fungi.</title>
        <authorList>
            <person name="Burmester A."/>
            <person name="Shelest E."/>
            <person name="Gloeckner G."/>
            <person name="Heddergott C."/>
            <person name="Schindler S."/>
            <person name="Staib P."/>
            <person name="Heidel A."/>
            <person name="Felder M."/>
            <person name="Petzold A."/>
            <person name="Szafranski K."/>
            <person name="Feuermann M."/>
            <person name="Pedruzzi I."/>
            <person name="Priebe S."/>
            <person name="Groth M."/>
            <person name="Winkler R."/>
            <person name="Li W."/>
            <person name="Kniemeyer O."/>
            <person name="Schroeckh V."/>
            <person name="Hertweck C."/>
            <person name="Hube B."/>
            <person name="White T.C."/>
            <person name="Platzer M."/>
            <person name="Guthke R."/>
            <person name="Heitman J."/>
            <person name="Woestemeyer J."/>
            <person name="Zipfel P.F."/>
            <person name="Monod M."/>
            <person name="Brakhage A.A."/>
        </authorList>
    </citation>
    <scope>NUCLEOTIDE SEQUENCE [LARGE SCALE GENOMIC DNA]</scope>
    <source>
        <strain evidence="11">ATCC MYA-4681 / CBS 112371</strain>
    </source>
</reference>
<feature type="region of interest" description="Disordered" evidence="7">
    <location>
        <begin position="542"/>
        <end position="565"/>
    </location>
</feature>
<evidence type="ECO:0000313" key="11">
    <source>
        <dbReference type="Proteomes" id="UP000008866"/>
    </source>
</evidence>
<dbReference type="Gene3D" id="3.30.420.40">
    <property type="match status" value="1"/>
</dbReference>
<evidence type="ECO:0000256" key="2">
    <source>
        <dbReference type="ARBA" id="ARBA00022679"/>
    </source>
</evidence>
<dbReference type="SUPFAM" id="SSF53067">
    <property type="entry name" value="Actin-like ATPase domain"/>
    <property type="match status" value="2"/>
</dbReference>
<keyword evidence="4 6" id="KW-0418">Kinase</keyword>
<dbReference type="CDD" id="cd24000">
    <property type="entry name" value="ASKHA_NBD_HK"/>
    <property type="match status" value="1"/>
</dbReference>
<dbReference type="Gene3D" id="3.40.367.20">
    <property type="match status" value="1"/>
</dbReference>
<gene>
    <name evidence="10" type="ORF">ARB_02460</name>
</gene>
<dbReference type="Proteomes" id="UP000008866">
    <property type="component" value="Unassembled WGS sequence"/>
</dbReference>
<dbReference type="FunFam" id="3.30.420.40:FF:000211">
    <property type="entry name" value="Phosphotransferase"/>
    <property type="match status" value="1"/>
</dbReference>
<dbReference type="GO" id="GO:0005829">
    <property type="term" value="C:cytosol"/>
    <property type="evidence" value="ECO:0007669"/>
    <property type="project" value="TreeGrafter"/>
</dbReference>
<dbReference type="GO" id="GO:0006096">
    <property type="term" value="P:glycolytic process"/>
    <property type="evidence" value="ECO:0007669"/>
    <property type="project" value="UniProtKB-UniPathway"/>
</dbReference>
<evidence type="ECO:0000256" key="6">
    <source>
        <dbReference type="RuleBase" id="RU362007"/>
    </source>
</evidence>
<keyword evidence="5 6" id="KW-0067">ATP-binding</keyword>
<feature type="domain" description="Hexokinase C-terminal" evidence="9">
    <location>
        <begin position="316"/>
        <end position="626"/>
    </location>
</feature>
<dbReference type="eggNOG" id="KOG1369">
    <property type="taxonomic scope" value="Eukaryota"/>
</dbReference>
<dbReference type="GO" id="GO:0005536">
    <property type="term" value="F:D-glucose binding"/>
    <property type="evidence" value="ECO:0007669"/>
    <property type="project" value="InterPro"/>
</dbReference>
<keyword evidence="3 6" id="KW-0547">Nucleotide-binding</keyword>
<proteinExistence type="inferred from homology"/>
<keyword evidence="2 6" id="KW-0808">Transferase</keyword>
<dbReference type="GO" id="GO:0006013">
    <property type="term" value="P:mannose metabolic process"/>
    <property type="evidence" value="ECO:0007669"/>
    <property type="project" value="TreeGrafter"/>
</dbReference>
<dbReference type="GO" id="GO:0005524">
    <property type="term" value="F:ATP binding"/>
    <property type="evidence" value="ECO:0007669"/>
    <property type="project" value="UniProtKB-UniRule"/>
</dbReference>
<comment type="caution">
    <text evidence="10">The sequence shown here is derived from an EMBL/GenBank/DDBJ whole genome shotgun (WGS) entry which is preliminary data.</text>
</comment>
<dbReference type="EC" id="2.7.1.-" evidence="6"/>
<evidence type="ECO:0000313" key="10">
    <source>
        <dbReference type="EMBL" id="EFE30761.1"/>
    </source>
</evidence>
<comment type="similarity">
    <text evidence="1 6">Belongs to the hexokinase family.</text>
</comment>
<dbReference type="InterPro" id="IPR043129">
    <property type="entry name" value="ATPase_NBD"/>
</dbReference>
<dbReference type="Pfam" id="PF03727">
    <property type="entry name" value="Hexokinase_2"/>
    <property type="match status" value="1"/>
</dbReference>
<dbReference type="GO" id="GO:0008865">
    <property type="term" value="F:fructokinase activity"/>
    <property type="evidence" value="ECO:0007669"/>
    <property type="project" value="TreeGrafter"/>
</dbReference>
<dbReference type="Pfam" id="PF00349">
    <property type="entry name" value="Hexokinase_1"/>
    <property type="match status" value="1"/>
</dbReference>
<evidence type="ECO:0000256" key="7">
    <source>
        <dbReference type="SAM" id="MobiDB-lite"/>
    </source>
</evidence>
<dbReference type="PRINTS" id="PR00475">
    <property type="entry name" value="HEXOKINASE"/>
</dbReference>
<dbReference type="RefSeq" id="XP_003011401.1">
    <property type="nucleotide sequence ID" value="XM_003011355.1"/>
</dbReference>
<feature type="region of interest" description="Disordered" evidence="7">
    <location>
        <begin position="131"/>
        <end position="164"/>
    </location>
</feature>
<organism evidence="10 11">
    <name type="scientific">Arthroderma benhamiae (strain ATCC MYA-4681 / CBS 112371)</name>
    <name type="common">Trichophyton mentagrophytes</name>
    <dbReference type="NCBI Taxonomy" id="663331"/>
    <lineage>
        <taxon>Eukaryota</taxon>
        <taxon>Fungi</taxon>
        <taxon>Dikarya</taxon>
        <taxon>Ascomycota</taxon>
        <taxon>Pezizomycotina</taxon>
        <taxon>Eurotiomycetes</taxon>
        <taxon>Eurotiomycetidae</taxon>
        <taxon>Onygenales</taxon>
        <taxon>Arthrodermataceae</taxon>
        <taxon>Trichophyton</taxon>
    </lineage>
</organism>
<keyword evidence="6" id="KW-0324">Glycolysis</keyword>
<dbReference type="PANTHER" id="PTHR19443:SF29">
    <property type="entry name" value="PHOSPHOTRANSFERASE"/>
    <property type="match status" value="1"/>
</dbReference>
<dbReference type="PROSITE" id="PS51748">
    <property type="entry name" value="HEXOKINASE_2"/>
    <property type="match status" value="1"/>
</dbReference>
<feature type="domain" description="Hexokinase N-terminal" evidence="8">
    <location>
        <begin position="52"/>
        <end position="304"/>
    </location>
</feature>
<accession>D4B1X9</accession>
<evidence type="ECO:0000259" key="9">
    <source>
        <dbReference type="Pfam" id="PF03727"/>
    </source>
</evidence>
<dbReference type="GO" id="GO:0001678">
    <property type="term" value="P:intracellular glucose homeostasis"/>
    <property type="evidence" value="ECO:0007669"/>
    <property type="project" value="InterPro"/>
</dbReference>